<sequence length="276" mass="30911">MLPANNKRAGIAINGRISLPTSIVPRQIPLFTRKAIVEFPQSQETADALGEVEADDRHLYYIKGDSHGHFTRASEWLSTHIAEEVGITTPAPAVIERLDHSVVFGSRRIAGVSDLMTTYTFLMSATISNTSKQVVGLKEVLSSIYALDLFLYNDDRHLGNYLSVPDGDIRRLYAFDFSRALFWKWPWDGFPTKDDKTRVCGQLLQQLHGFDHAAADATLDRLGALDDSTIQSFMGRMPSDWLSPDRRADFAAWWSDGAKMSRIDNLREGFSNGTLL</sequence>
<keyword evidence="3" id="KW-1185">Reference proteome</keyword>
<dbReference type="Proteomes" id="UP001523543">
    <property type="component" value="Unassembled WGS sequence"/>
</dbReference>
<proteinExistence type="predicted"/>
<dbReference type="Pfam" id="PF20613">
    <property type="entry name" value="HipA_2"/>
    <property type="match status" value="1"/>
</dbReference>
<comment type="caution">
    <text evidence="2">The sequence shown here is derived from an EMBL/GenBank/DDBJ whole genome shotgun (WGS) entry which is preliminary data.</text>
</comment>
<gene>
    <name evidence="2" type="ORF">NKW54_15625</name>
</gene>
<organism evidence="2 3">
    <name type="scientific">Acetobacter cerevisiae</name>
    <dbReference type="NCBI Taxonomy" id="178900"/>
    <lineage>
        <taxon>Bacteria</taxon>
        <taxon>Pseudomonadati</taxon>
        <taxon>Pseudomonadota</taxon>
        <taxon>Alphaproteobacteria</taxon>
        <taxon>Acetobacterales</taxon>
        <taxon>Acetobacteraceae</taxon>
        <taxon>Acetobacter</taxon>
    </lineage>
</organism>
<dbReference type="EMBL" id="JAMYZR010000090">
    <property type="protein sequence ID" value="MCP1247340.1"/>
    <property type="molecule type" value="Genomic_DNA"/>
</dbReference>
<feature type="domain" description="HipA-like kinase" evidence="1">
    <location>
        <begin position="54"/>
        <end position="244"/>
    </location>
</feature>
<protein>
    <recommendedName>
        <fullName evidence="1">HipA-like kinase domain-containing protein</fullName>
    </recommendedName>
</protein>
<name>A0ABT1EY10_9PROT</name>
<reference evidence="2 3" key="1">
    <citation type="submission" date="2022-06" db="EMBL/GenBank/DDBJ databases">
        <title>Acetobacer genomes from food samples.</title>
        <authorList>
            <person name="Sombolestani A."/>
        </authorList>
    </citation>
    <scope>NUCLEOTIDE SEQUENCE [LARGE SCALE GENOMIC DNA]</scope>
    <source>
        <strain evidence="2 3">R-83281</strain>
    </source>
</reference>
<accession>A0ABT1EY10</accession>
<evidence type="ECO:0000259" key="1">
    <source>
        <dbReference type="Pfam" id="PF20613"/>
    </source>
</evidence>
<dbReference type="InterPro" id="IPR046748">
    <property type="entry name" value="HipA_2"/>
</dbReference>
<dbReference type="RefSeq" id="WP_253551276.1">
    <property type="nucleotide sequence ID" value="NZ_JAMYZR010000090.1"/>
</dbReference>
<evidence type="ECO:0000313" key="2">
    <source>
        <dbReference type="EMBL" id="MCP1247340.1"/>
    </source>
</evidence>
<evidence type="ECO:0000313" key="3">
    <source>
        <dbReference type="Proteomes" id="UP001523543"/>
    </source>
</evidence>